<dbReference type="Gene3D" id="1.10.357.10">
    <property type="entry name" value="Tetracycline Repressor, domain 2"/>
    <property type="match status" value="1"/>
</dbReference>
<dbReference type="InterPro" id="IPR050109">
    <property type="entry name" value="HTH-type_TetR-like_transc_reg"/>
</dbReference>
<evidence type="ECO:0000256" key="2">
    <source>
        <dbReference type="ARBA" id="ARBA00023125"/>
    </source>
</evidence>
<name>A0A1M7RKR6_9ACTN</name>
<dbReference type="PRINTS" id="PR00455">
    <property type="entry name" value="HTHTETR"/>
</dbReference>
<dbReference type="OrthoDB" id="4823039at2"/>
<evidence type="ECO:0000256" key="3">
    <source>
        <dbReference type="ARBA" id="ARBA00023163"/>
    </source>
</evidence>
<dbReference type="RefSeq" id="WP_073264365.1">
    <property type="nucleotide sequence ID" value="NZ_FRCS01000019.1"/>
</dbReference>
<dbReference type="STRING" id="134849.SAMN05443668_11931"/>
<accession>A0A1M7RKR6</accession>
<feature type="domain" description="HTH tetR-type" evidence="5">
    <location>
        <begin position="13"/>
        <end position="73"/>
    </location>
</feature>
<protein>
    <submittedName>
        <fullName evidence="6">Transcriptional regulator, TetR family</fullName>
    </submittedName>
</protein>
<keyword evidence="3" id="KW-0804">Transcription</keyword>
<dbReference type="GO" id="GO:0003700">
    <property type="term" value="F:DNA-binding transcription factor activity"/>
    <property type="evidence" value="ECO:0007669"/>
    <property type="project" value="TreeGrafter"/>
</dbReference>
<dbReference type="Pfam" id="PF00440">
    <property type="entry name" value="TetR_N"/>
    <property type="match status" value="1"/>
</dbReference>
<evidence type="ECO:0000256" key="1">
    <source>
        <dbReference type="ARBA" id="ARBA00023015"/>
    </source>
</evidence>
<gene>
    <name evidence="6" type="ORF">SAMN05443668_11931</name>
</gene>
<proteinExistence type="predicted"/>
<reference evidence="6 7" key="1">
    <citation type="submission" date="2016-11" db="EMBL/GenBank/DDBJ databases">
        <authorList>
            <person name="Jaros S."/>
            <person name="Januszkiewicz K."/>
            <person name="Wedrychowicz H."/>
        </authorList>
    </citation>
    <scope>NUCLEOTIDE SEQUENCE [LARGE SCALE GENOMIC DNA]</scope>
    <source>
        <strain evidence="6 7">DSM 46144</strain>
    </source>
</reference>
<feature type="DNA-binding region" description="H-T-H motif" evidence="4">
    <location>
        <begin position="36"/>
        <end position="55"/>
    </location>
</feature>
<dbReference type="InterPro" id="IPR001647">
    <property type="entry name" value="HTH_TetR"/>
</dbReference>
<evidence type="ECO:0000259" key="5">
    <source>
        <dbReference type="PROSITE" id="PS50977"/>
    </source>
</evidence>
<sequence length="207" mass="22316">MPYDNRGRAAAAHRTRSAILAAARDSFLESGYAGTTIRAVAEAAGVSQETVYKRFGNKARLLKDVYDVAMAGDEEPVPIAARPQALAVRNAAGPAEAARAYAALSAWLVSRAGDLMRVVSSARGSDPDLDAFMTTVDAERLTGTTMATTAWDERGWLRPGLDRDRARDLVWTLNSPAVWMLLTERGWTNEEYEAWMAGALAALVLAA</sequence>
<dbReference type="AlphaFoldDB" id="A0A1M7RKR6"/>
<dbReference type="InterPro" id="IPR009057">
    <property type="entry name" value="Homeodomain-like_sf"/>
</dbReference>
<keyword evidence="1" id="KW-0805">Transcription regulation</keyword>
<evidence type="ECO:0000313" key="7">
    <source>
        <dbReference type="Proteomes" id="UP000184440"/>
    </source>
</evidence>
<keyword evidence="7" id="KW-1185">Reference proteome</keyword>
<dbReference type="EMBL" id="FRCS01000019">
    <property type="protein sequence ID" value="SHN46935.1"/>
    <property type="molecule type" value="Genomic_DNA"/>
</dbReference>
<dbReference type="PANTHER" id="PTHR30055:SF234">
    <property type="entry name" value="HTH-TYPE TRANSCRIPTIONAL REGULATOR BETI"/>
    <property type="match status" value="1"/>
</dbReference>
<dbReference type="PANTHER" id="PTHR30055">
    <property type="entry name" value="HTH-TYPE TRANSCRIPTIONAL REGULATOR RUTR"/>
    <property type="match status" value="1"/>
</dbReference>
<keyword evidence="2 4" id="KW-0238">DNA-binding</keyword>
<evidence type="ECO:0000256" key="4">
    <source>
        <dbReference type="PROSITE-ProRule" id="PRU00335"/>
    </source>
</evidence>
<dbReference type="SUPFAM" id="SSF46689">
    <property type="entry name" value="Homeodomain-like"/>
    <property type="match status" value="1"/>
</dbReference>
<dbReference type="PROSITE" id="PS50977">
    <property type="entry name" value="HTH_TETR_2"/>
    <property type="match status" value="1"/>
</dbReference>
<organism evidence="6 7">
    <name type="scientific">Cryptosporangium aurantiacum</name>
    <dbReference type="NCBI Taxonomy" id="134849"/>
    <lineage>
        <taxon>Bacteria</taxon>
        <taxon>Bacillati</taxon>
        <taxon>Actinomycetota</taxon>
        <taxon>Actinomycetes</taxon>
        <taxon>Cryptosporangiales</taxon>
        <taxon>Cryptosporangiaceae</taxon>
        <taxon>Cryptosporangium</taxon>
    </lineage>
</organism>
<dbReference type="GO" id="GO:0000976">
    <property type="term" value="F:transcription cis-regulatory region binding"/>
    <property type="evidence" value="ECO:0007669"/>
    <property type="project" value="TreeGrafter"/>
</dbReference>
<dbReference type="Proteomes" id="UP000184440">
    <property type="component" value="Unassembled WGS sequence"/>
</dbReference>
<evidence type="ECO:0000313" key="6">
    <source>
        <dbReference type="EMBL" id="SHN46935.1"/>
    </source>
</evidence>